<feature type="compositionally biased region" description="Basic and acidic residues" evidence="1">
    <location>
        <begin position="91"/>
        <end position="107"/>
    </location>
</feature>
<name>A0AAF0ZXC6_SOLVR</name>
<dbReference type="AlphaFoldDB" id="A0AAF0ZXC6"/>
<dbReference type="EMBL" id="CP133622">
    <property type="protein sequence ID" value="WMV55021.1"/>
    <property type="molecule type" value="Genomic_DNA"/>
</dbReference>
<evidence type="ECO:0000313" key="3">
    <source>
        <dbReference type="Proteomes" id="UP001234989"/>
    </source>
</evidence>
<accession>A0AAF0ZXC6</accession>
<feature type="region of interest" description="Disordered" evidence="1">
    <location>
        <begin position="88"/>
        <end position="107"/>
    </location>
</feature>
<dbReference type="Proteomes" id="UP001234989">
    <property type="component" value="Chromosome 11"/>
</dbReference>
<protein>
    <recommendedName>
        <fullName evidence="4">Chromo domain-containing protein</fullName>
    </recommendedName>
</protein>
<evidence type="ECO:0008006" key="4">
    <source>
        <dbReference type="Google" id="ProtNLM"/>
    </source>
</evidence>
<organism evidence="2 3">
    <name type="scientific">Solanum verrucosum</name>
    <dbReference type="NCBI Taxonomy" id="315347"/>
    <lineage>
        <taxon>Eukaryota</taxon>
        <taxon>Viridiplantae</taxon>
        <taxon>Streptophyta</taxon>
        <taxon>Embryophyta</taxon>
        <taxon>Tracheophyta</taxon>
        <taxon>Spermatophyta</taxon>
        <taxon>Magnoliopsida</taxon>
        <taxon>eudicotyledons</taxon>
        <taxon>Gunneridae</taxon>
        <taxon>Pentapetalae</taxon>
        <taxon>asterids</taxon>
        <taxon>lamiids</taxon>
        <taxon>Solanales</taxon>
        <taxon>Solanaceae</taxon>
        <taxon>Solanoideae</taxon>
        <taxon>Solaneae</taxon>
        <taxon>Solanum</taxon>
    </lineage>
</organism>
<evidence type="ECO:0000313" key="2">
    <source>
        <dbReference type="EMBL" id="WMV55021.1"/>
    </source>
</evidence>
<proteinExistence type="predicted"/>
<gene>
    <name evidence="2" type="ORF">MTR67_048406</name>
</gene>
<evidence type="ECO:0000256" key="1">
    <source>
        <dbReference type="SAM" id="MobiDB-lite"/>
    </source>
</evidence>
<keyword evidence="3" id="KW-1185">Reference proteome</keyword>
<reference evidence="2" key="1">
    <citation type="submission" date="2023-08" db="EMBL/GenBank/DDBJ databases">
        <title>A de novo genome assembly of Solanum verrucosum Schlechtendal, a Mexican diploid species geographically isolated from the other diploid A-genome species in potato relatives.</title>
        <authorList>
            <person name="Hosaka K."/>
        </authorList>
    </citation>
    <scope>NUCLEOTIDE SEQUENCE</scope>
    <source>
        <tissue evidence="2">Young leaves</tissue>
    </source>
</reference>
<sequence length="150" mass="17316">MANVNRRWTGERADRRMVRKLRTKEVASVKVLWRNKFVEEATWEAEEDMKKRYPHLFEPGEIPDQGENDKEGVCITANVALPKVAPPMKLDNAKEGDKTTLEDSHGKEEHLISHDNIFTNLDNFDLFSPIEGLDNPFLQYGIENDDFEDA</sequence>